<keyword evidence="3 8" id="KW-0378">Hydrolase</keyword>
<name>A0AAD9IYQ1_9ANNE</name>
<keyword evidence="8" id="KW-0442">Lipid degradation</keyword>
<feature type="repeat" description="ANK" evidence="7">
    <location>
        <begin position="219"/>
        <end position="251"/>
    </location>
</feature>
<keyword evidence="5 8" id="KW-0443">Lipid metabolism</keyword>
<feature type="short sequence motif" description="DGA/G" evidence="8">
    <location>
        <begin position="658"/>
        <end position="660"/>
    </location>
</feature>
<dbReference type="SUPFAM" id="SSF52151">
    <property type="entry name" value="FabD/lysophospholipase-like"/>
    <property type="match status" value="1"/>
</dbReference>
<dbReference type="SMART" id="SM00248">
    <property type="entry name" value="ANK"/>
    <property type="match status" value="8"/>
</dbReference>
<evidence type="ECO:0000256" key="4">
    <source>
        <dbReference type="ARBA" id="ARBA00023043"/>
    </source>
</evidence>
<feature type="active site" description="Proton acceptor" evidence="8">
    <location>
        <position position="658"/>
    </location>
</feature>
<dbReference type="EC" id="3.1.1.4" evidence="1"/>
<feature type="short sequence motif" description="GXSXG" evidence="8">
    <location>
        <begin position="528"/>
        <end position="532"/>
    </location>
</feature>
<dbReference type="PROSITE" id="PS50297">
    <property type="entry name" value="ANK_REP_REGION"/>
    <property type="match status" value="3"/>
</dbReference>
<gene>
    <name evidence="10" type="ORF">LSH36_843g00061</name>
</gene>
<feature type="repeat" description="ANK" evidence="7">
    <location>
        <begin position="152"/>
        <end position="184"/>
    </location>
</feature>
<evidence type="ECO:0000256" key="5">
    <source>
        <dbReference type="ARBA" id="ARBA00023098"/>
    </source>
</evidence>
<dbReference type="InterPro" id="IPR002641">
    <property type="entry name" value="PNPLA_dom"/>
</dbReference>
<dbReference type="AlphaFoldDB" id="A0AAD9IYQ1"/>
<keyword evidence="4 7" id="KW-0040">ANK repeat</keyword>
<keyword evidence="11" id="KW-1185">Reference proteome</keyword>
<evidence type="ECO:0000256" key="8">
    <source>
        <dbReference type="PROSITE-ProRule" id="PRU01161"/>
    </source>
</evidence>
<evidence type="ECO:0000256" key="2">
    <source>
        <dbReference type="ARBA" id="ARBA00022737"/>
    </source>
</evidence>
<dbReference type="SUPFAM" id="SSF48403">
    <property type="entry name" value="Ankyrin repeat"/>
    <property type="match status" value="1"/>
</dbReference>
<keyword evidence="2" id="KW-0677">Repeat</keyword>
<dbReference type="PROSITE" id="PS51635">
    <property type="entry name" value="PNPLA"/>
    <property type="match status" value="1"/>
</dbReference>
<dbReference type="InterPro" id="IPR036770">
    <property type="entry name" value="Ankyrin_rpt-contain_sf"/>
</dbReference>
<dbReference type="Pfam" id="PF12796">
    <property type="entry name" value="Ank_2"/>
    <property type="match status" value="2"/>
</dbReference>
<dbReference type="Proteomes" id="UP001208570">
    <property type="component" value="Unassembled WGS sequence"/>
</dbReference>
<dbReference type="GO" id="GO:0005739">
    <property type="term" value="C:mitochondrion"/>
    <property type="evidence" value="ECO:0007669"/>
    <property type="project" value="TreeGrafter"/>
</dbReference>
<comment type="caution">
    <text evidence="10">The sequence shown here is derived from an EMBL/GenBank/DDBJ whole genome shotgun (WGS) entry which is preliminary data.</text>
</comment>
<organism evidence="10 11">
    <name type="scientific">Paralvinella palmiformis</name>
    <dbReference type="NCBI Taxonomy" id="53620"/>
    <lineage>
        <taxon>Eukaryota</taxon>
        <taxon>Metazoa</taxon>
        <taxon>Spiralia</taxon>
        <taxon>Lophotrochozoa</taxon>
        <taxon>Annelida</taxon>
        <taxon>Polychaeta</taxon>
        <taxon>Sedentaria</taxon>
        <taxon>Canalipalpata</taxon>
        <taxon>Terebellida</taxon>
        <taxon>Terebelliformia</taxon>
        <taxon>Alvinellidae</taxon>
        <taxon>Paralvinella</taxon>
    </lineage>
</organism>
<dbReference type="PANTHER" id="PTHR24139">
    <property type="entry name" value="CALCIUM-INDEPENDENT PHOSPHOLIPASE A2"/>
    <property type="match status" value="1"/>
</dbReference>
<evidence type="ECO:0000256" key="3">
    <source>
        <dbReference type="ARBA" id="ARBA00022801"/>
    </source>
</evidence>
<dbReference type="GO" id="GO:0016042">
    <property type="term" value="P:lipid catabolic process"/>
    <property type="evidence" value="ECO:0007669"/>
    <property type="project" value="UniProtKB-UniRule"/>
</dbReference>
<feature type="domain" description="PNPLA" evidence="9">
    <location>
        <begin position="492"/>
        <end position="671"/>
    </location>
</feature>
<evidence type="ECO:0000256" key="1">
    <source>
        <dbReference type="ARBA" id="ARBA00013278"/>
    </source>
</evidence>
<evidence type="ECO:0000259" key="9">
    <source>
        <dbReference type="PROSITE" id="PS51635"/>
    </source>
</evidence>
<dbReference type="EMBL" id="JAODUP010000843">
    <property type="protein sequence ID" value="KAK2143416.1"/>
    <property type="molecule type" value="Genomic_DNA"/>
</dbReference>
<proteinExistence type="predicted"/>
<dbReference type="GO" id="GO:0047499">
    <property type="term" value="F:calcium-independent phospholipase A2 activity"/>
    <property type="evidence" value="ECO:0007669"/>
    <property type="project" value="InterPro"/>
</dbReference>
<dbReference type="InterPro" id="IPR002110">
    <property type="entry name" value="Ankyrin_rpt"/>
</dbReference>
<dbReference type="Gene3D" id="3.40.1090.10">
    <property type="entry name" value="Cytosolic phospholipase A2 catalytic domain"/>
    <property type="match status" value="1"/>
</dbReference>
<comment type="catalytic activity">
    <reaction evidence="6">
        <text>a 1,2-diacyl-sn-glycero-3-phosphocholine + H2O = a 1-acyl-sn-glycero-3-phosphocholine + a fatty acid + H(+)</text>
        <dbReference type="Rhea" id="RHEA:15801"/>
        <dbReference type="ChEBI" id="CHEBI:15377"/>
        <dbReference type="ChEBI" id="CHEBI:15378"/>
        <dbReference type="ChEBI" id="CHEBI:28868"/>
        <dbReference type="ChEBI" id="CHEBI:57643"/>
        <dbReference type="ChEBI" id="CHEBI:58168"/>
        <dbReference type="EC" id="3.1.1.4"/>
    </reaction>
    <physiologicalReaction direction="left-to-right" evidence="6">
        <dbReference type="Rhea" id="RHEA:15802"/>
    </physiologicalReaction>
</comment>
<evidence type="ECO:0000256" key="6">
    <source>
        <dbReference type="ARBA" id="ARBA00023422"/>
    </source>
</evidence>
<dbReference type="Pfam" id="PF01734">
    <property type="entry name" value="Patatin"/>
    <property type="match status" value="1"/>
</dbReference>
<dbReference type="Gene3D" id="1.25.40.20">
    <property type="entry name" value="Ankyrin repeat-containing domain"/>
    <property type="match status" value="1"/>
</dbReference>
<dbReference type="GO" id="GO:0052816">
    <property type="term" value="F:long-chain fatty acyl-CoA hydrolase activity"/>
    <property type="evidence" value="ECO:0007669"/>
    <property type="project" value="TreeGrafter"/>
</dbReference>
<evidence type="ECO:0000256" key="7">
    <source>
        <dbReference type="PROSITE-ProRule" id="PRU00023"/>
    </source>
</evidence>
<feature type="active site" description="Nucleophile" evidence="8">
    <location>
        <position position="530"/>
    </location>
</feature>
<evidence type="ECO:0000313" key="11">
    <source>
        <dbReference type="Proteomes" id="UP001208570"/>
    </source>
</evidence>
<dbReference type="CDD" id="cd07212">
    <property type="entry name" value="Pat_PNPLA9"/>
    <property type="match status" value="1"/>
</dbReference>
<dbReference type="InterPro" id="IPR016035">
    <property type="entry name" value="Acyl_Trfase/lysoPLipase"/>
</dbReference>
<reference evidence="10" key="1">
    <citation type="journal article" date="2023" name="Mol. Biol. Evol.">
        <title>Third-Generation Sequencing Reveals the Adaptive Role of the Epigenome in Three Deep-Sea Polychaetes.</title>
        <authorList>
            <person name="Perez M."/>
            <person name="Aroh O."/>
            <person name="Sun Y."/>
            <person name="Lan Y."/>
            <person name="Juniper S.K."/>
            <person name="Young C.R."/>
            <person name="Angers B."/>
            <person name="Qian P.Y."/>
        </authorList>
    </citation>
    <scope>NUCLEOTIDE SEQUENCE</scope>
    <source>
        <strain evidence="10">P08H-3</strain>
    </source>
</reference>
<dbReference type="PANTHER" id="PTHR24139:SF34">
    <property type="entry name" value="85_88 KDA CALCIUM-INDEPENDENT PHOSPHOLIPASE A2"/>
    <property type="match status" value="1"/>
</dbReference>
<dbReference type="GO" id="GO:2000304">
    <property type="term" value="P:positive regulation of ceramide biosynthetic process"/>
    <property type="evidence" value="ECO:0007669"/>
    <property type="project" value="TreeGrafter"/>
</dbReference>
<dbReference type="PROSITE" id="PS50088">
    <property type="entry name" value="ANK_REPEAT"/>
    <property type="match status" value="4"/>
</dbReference>
<accession>A0AAD9IYQ1</accession>
<feature type="short sequence motif" description="GXGXXG" evidence="8">
    <location>
        <begin position="496"/>
        <end position="501"/>
    </location>
</feature>
<dbReference type="InterPro" id="IPR047148">
    <property type="entry name" value="PLPL9"/>
</dbReference>
<evidence type="ECO:0000313" key="10">
    <source>
        <dbReference type="EMBL" id="KAK2143416.1"/>
    </source>
</evidence>
<sequence>MSFFQQISSSLTNFVRQATSSKSPTEVEEVNPQQFAKLVPVCTENCVKLYKDGATYNSVLHCPNIRSKAFSLFRLPSESEAMVLFSNISYKIQPLCLSSSGILNREILQQFVDIIRDNPTWTCAHMAAKLGLRECFQQPAVSEQLNTPDESSQVLPIQVAVETGNLDIIKELIILGVQLNMADVNGDNIYHTAARCSNPTILQFLASKDKSSMNQLNLAGESALHVACIADKPDNVEQLLRWGANPTLTMSDRYPIHCAVTVSSIRCVEVLCHWSRSQVHVQDKKYGGTPLHWAKSRECVYSLVALGGNVDVVSTTGDTPLHVMVRYGRLDCIMALLAKGASAEIVTAQGANALHMAIEIDNVELVKMLIVFGADINGKNKNRQTPRHLASNSTGRNKNRILFLLHAVGAMRCPSDMHHCSTGCITDGHFDGEPPKSGIPTTPKYSKKVHDQVISDIAMAAAMTRSESASGSIVMGDMVDENPMGSSGDRVLCLDGGGIRGLVLIQTLLAIEKVTGQPIRNCFDWIGGTSTGGILALTIVHGKPLRYTQGLYFQLKDEVFKGNRPYSSEPLENFLKREFGENTRMSEVEYPKVLVTGVLADRNPAELHLFRNYDPPGETYPDSPDDQFPRPKQQYVWRAARSSGAAPTYFRAFGRFLDGGLISNNPTLDVLTEVNDYNMRLRATNQSSLVRPIHVVVSLGTGRIPSRPVNAVDVYKPEGLFDIVRVAAGAKNLGQMLVETCTQSEGQPVARAQAWCSSIHVPFYRFSPQLSEDIPLDCHEDQTLIHMLWETQCYIHRNEEKMIQLAHLLQQ</sequence>
<feature type="repeat" description="ANK" evidence="7">
    <location>
        <begin position="316"/>
        <end position="348"/>
    </location>
</feature>
<dbReference type="PRINTS" id="PR01415">
    <property type="entry name" value="ANKYRIN"/>
</dbReference>
<feature type="repeat" description="ANK" evidence="7">
    <location>
        <begin position="349"/>
        <end position="381"/>
    </location>
</feature>
<protein>
    <recommendedName>
        <fullName evidence="1">phospholipase A2</fullName>
        <ecNumber evidence="1">3.1.1.4</ecNumber>
    </recommendedName>
</protein>